<evidence type="ECO:0000313" key="2">
    <source>
        <dbReference type="Proteomes" id="UP000815325"/>
    </source>
</evidence>
<dbReference type="EMBL" id="MU070781">
    <property type="protein sequence ID" value="KAF5826661.1"/>
    <property type="molecule type" value="Genomic_DNA"/>
</dbReference>
<dbReference type="Proteomes" id="UP000815325">
    <property type="component" value="Unassembled WGS sequence"/>
</dbReference>
<reference evidence="1" key="1">
    <citation type="submission" date="2017-08" db="EMBL/GenBank/DDBJ databases">
        <authorList>
            <person name="Polle J.E."/>
            <person name="Barry K."/>
            <person name="Cushman J."/>
            <person name="Schmutz J."/>
            <person name="Tran D."/>
            <person name="Hathwaick L.T."/>
            <person name="Yim W.C."/>
            <person name="Jenkins J."/>
            <person name="Mckie-Krisberg Z.M."/>
            <person name="Prochnik S."/>
            <person name="Lindquist E."/>
            <person name="Dockter R.B."/>
            <person name="Adam C."/>
            <person name="Molina H."/>
            <person name="Bunkerborg J."/>
            <person name="Jin E."/>
            <person name="Buchheim M."/>
            <person name="Magnuson J."/>
        </authorList>
    </citation>
    <scope>NUCLEOTIDE SEQUENCE</scope>
    <source>
        <strain evidence="1">CCAP 19/18</strain>
    </source>
</reference>
<gene>
    <name evidence="1" type="ORF">DUNSADRAFT_2409</name>
</gene>
<protein>
    <recommendedName>
        <fullName evidence="3">Encoded protein</fullName>
    </recommendedName>
</protein>
<proteinExistence type="predicted"/>
<keyword evidence="2" id="KW-1185">Reference proteome</keyword>
<sequence>MNFTIQPNYSVTLRAVGVRHLAGKEARVIFDTELRKSADVMGACFTEVLRKLGASKADEGNVIVYVGEYRERHRREGCHRLAHSPSSDHSC</sequence>
<evidence type="ECO:0008006" key="3">
    <source>
        <dbReference type="Google" id="ProtNLM"/>
    </source>
</evidence>
<comment type="caution">
    <text evidence="1">The sequence shown here is derived from an EMBL/GenBank/DDBJ whole genome shotgun (WGS) entry which is preliminary data.</text>
</comment>
<name>A0ABQ7FWF9_DUNSA</name>
<accession>A0ABQ7FWF9</accession>
<organism evidence="1 2">
    <name type="scientific">Dunaliella salina</name>
    <name type="common">Green alga</name>
    <name type="synonym">Protococcus salinus</name>
    <dbReference type="NCBI Taxonomy" id="3046"/>
    <lineage>
        <taxon>Eukaryota</taxon>
        <taxon>Viridiplantae</taxon>
        <taxon>Chlorophyta</taxon>
        <taxon>core chlorophytes</taxon>
        <taxon>Chlorophyceae</taxon>
        <taxon>CS clade</taxon>
        <taxon>Chlamydomonadales</taxon>
        <taxon>Dunaliellaceae</taxon>
        <taxon>Dunaliella</taxon>
    </lineage>
</organism>
<evidence type="ECO:0000313" key="1">
    <source>
        <dbReference type="EMBL" id="KAF5826661.1"/>
    </source>
</evidence>